<sequence length="301" mass="35470">MNKKPLTKPPDLIILGFLNTRMNLPKDDKQNYLSLKKGYKGEVMFNSLTEKLKCNCLILNGLLLEVNNTKFQIDSLIITQQTIYMNEVKNFEGDYYYENQRFYSSNGTERKDPLLQLKRSTSLIRQLLQNLGLYLPIEAWVVYINPEFTLYQAPRNEPIIFPTQTNRYLKKINTTPSKLNGKHEKLADKLISLHIEESPYPKLLTYNYDQLRKGITCEVCHSFSIFVRGKNCVCGECGHEEEVESAVLRSVEEFKLLFPDWKITTHVIHDWCRVVESKKRISRILRRNFKIIGDRRWVFYE</sequence>
<organism evidence="2 3">
    <name type="scientific">Neobacillus rhizosphaerae</name>
    <dbReference type="NCBI Taxonomy" id="2880965"/>
    <lineage>
        <taxon>Bacteria</taxon>
        <taxon>Bacillati</taxon>
        <taxon>Bacillota</taxon>
        <taxon>Bacilli</taxon>
        <taxon>Bacillales</taxon>
        <taxon>Bacillaceae</taxon>
        <taxon>Neobacillus</taxon>
    </lineage>
</organism>
<keyword evidence="3" id="KW-1185">Reference proteome</keyword>
<protein>
    <recommendedName>
        <fullName evidence="1">NERD domain-containing protein</fullName>
    </recommendedName>
</protein>
<dbReference type="EMBL" id="CALBWS010000008">
    <property type="protein sequence ID" value="CAH2714528.1"/>
    <property type="molecule type" value="Genomic_DNA"/>
</dbReference>
<evidence type="ECO:0000313" key="2">
    <source>
        <dbReference type="EMBL" id="CAH2714528.1"/>
    </source>
</evidence>
<dbReference type="Pfam" id="PF08378">
    <property type="entry name" value="NERD"/>
    <property type="match status" value="1"/>
</dbReference>
<feature type="domain" description="NERD" evidence="1">
    <location>
        <begin position="37"/>
        <end position="147"/>
    </location>
</feature>
<evidence type="ECO:0000259" key="1">
    <source>
        <dbReference type="PROSITE" id="PS50965"/>
    </source>
</evidence>
<dbReference type="PROSITE" id="PS50965">
    <property type="entry name" value="NERD"/>
    <property type="match status" value="1"/>
</dbReference>
<gene>
    <name evidence="2" type="ORF">BACCIP111895_01700</name>
</gene>
<evidence type="ECO:0000313" key="3">
    <source>
        <dbReference type="Proteomes" id="UP000838308"/>
    </source>
</evidence>
<dbReference type="Proteomes" id="UP000838308">
    <property type="component" value="Unassembled WGS sequence"/>
</dbReference>
<reference evidence="2" key="1">
    <citation type="submission" date="2022-04" db="EMBL/GenBank/DDBJ databases">
        <authorList>
            <person name="Criscuolo A."/>
        </authorList>
    </citation>
    <scope>NUCLEOTIDE SEQUENCE</scope>
    <source>
        <strain evidence="2">CIP111895</strain>
    </source>
</reference>
<proteinExistence type="predicted"/>
<dbReference type="InterPro" id="IPR011528">
    <property type="entry name" value="NERD"/>
</dbReference>
<comment type="caution">
    <text evidence="2">The sequence shown here is derived from an EMBL/GenBank/DDBJ whole genome shotgun (WGS) entry which is preliminary data.</text>
</comment>
<dbReference type="RefSeq" id="WP_248734852.1">
    <property type="nucleotide sequence ID" value="NZ_CALBWS010000008.1"/>
</dbReference>
<accession>A0ABN8KM36</accession>
<name>A0ABN8KM36_9BACI</name>